<name>A0AAV9D499_ACOCL</name>
<sequence length="128" mass="14276">MITTDRCLSLQWILSLVFLMGPKLNGLFCRQSGTSAGYLCSTTNKNRAIIWEESTMYEYLLNPKKASRGACPSSTYINGALKIGLNKIHWVIGGFEQASSAFKAKRVLLLVLDTTDLCRNPIFTEHIV</sequence>
<accession>A0AAV9D499</accession>
<organism evidence="2 3">
    <name type="scientific">Acorus calamus</name>
    <name type="common">Sweet flag</name>
    <dbReference type="NCBI Taxonomy" id="4465"/>
    <lineage>
        <taxon>Eukaryota</taxon>
        <taxon>Viridiplantae</taxon>
        <taxon>Streptophyta</taxon>
        <taxon>Embryophyta</taxon>
        <taxon>Tracheophyta</taxon>
        <taxon>Spermatophyta</taxon>
        <taxon>Magnoliopsida</taxon>
        <taxon>Liliopsida</taxon>
        <taxon>Acoraceae</taxon>
        <taxon>Acorus</taxon>
    </lineage>
</organism>
<gene>
    <name evidence="2" type="ORF">QJS10_CPB15g01947</name>
</gene>
<dbReference type="GO" id="GO:0009055">
    <property type="term" value="F:electron transfer activity"/>
    <property type="evidence" value="ECO:0007669"/>
    <property type="project" value="InterPro"/>
</dbReference>
<dbReference type="Proteomes" id="UP001180020">
    <property type="component" value="Unassembled WGS sequence"/>
</dbReference>
<dbReference type="SUPFAM" id="SSF46626">
    <property type="entry name" value="Cytochrome c"/>
    <property type="match status" value="1"/>
</dbReference>
<dbReference type="Gene3D" id="1.10.760.10">
    <property type="entry name" value="Cytochrome c-like domain"/>
    <property type="match status" value="1"/>
</dbReference>
<keyword evidence="1" id="KW-0732">Signal</keyword>
<comment type="caution">
    <text evidence="2">The sequence shown here is derived from an EMBL/GenBank/DDBJ whole genome shotgun (WGS) entry which is preliminary data.</text>
</comment>
<evidence type="ECO:0000256" key="1">
    <source>
        <dbReference type="SAM" id="SignalP"/>
    </source>
</evidence>
<dbReference type="InterPro" id="IPR002327">
    <property type="entry name" value="Cyt_c_1A/1B"/>
</dbReference>
<dbReference type="GO" id="GO:0020037">
    <property type="term" value="F:heme binding"/>
    <property type="evidence" value="ECO:0007669"/>
    <property type="project" value="InterPro"/>
</dbReference>
<dbReference type="EMBL" id="JAUJYO010000015">
    <property type="protein sequence ID" value="KAK1295644.1"/>
    <property type="molecule type" value="Genomic_DNA"/>
</dbReference>
<feature type="chain" id="PRO_5044012587" description="Secreted protein" evidence="1">
    <location>
        <begin position="27"/>
        <end position="128"/>
    </location>
</feature>
<dbReference type="AlphaFoldDB" id="A0AAV9D499"/>
<reference evidence="2" key="1">
    <citation type="journal article" date="2023" name="Nat. Commun.">
        <title>Diploid and tetraploid genomes of Acorus and the evolution of monocots.</title>
        <authorList>
            <person name="Ma L."/>
            <person name="Liu K.W."/>
            <person name="Li Z."/>
            <person name="Hsiao Y.Y."/>
            <person name="Qi Y."/>
            <person name="Fu T."/>
            <person name="Tang G.D."/>
            <person name="Zhang D."/>
            <person name="Sun W.H."/>
            <person name="Liu D.K."/>
            <person name="Li Y."/>
            <person name="Chen G.Z."/>
            <person name="Liu X.D."/>
            <person name="Liao X.Y."/>
            <person name="Jiang Y.T."/>
            <person name="Yu X."/>
            <person name="Hao Y."/>
            <person name="Huang J."/>
            <person name="Zhao X.W."/>
            <person name="Ke S."/>
            <person name="Chen Y.Y."/>
            <person name="Wu W.L."/>
            <person name="Hsu J.L."/>
            <person name="Lin Y.F."/>
            <person name="Huang M.D."/>
            <person name="Li C.Y."/>
            <person name="Huang L."/>
            <person name="Wang Z.W."/>
            <person name="Zhao X."/>
            <person name="Zhong W.Y."/>
            <person name="Peng D.H."/>
            <person name="Ahmad S."/>
            <person name="Lan S."/>
            <person name="Zhang J.S."/>
            <person name="Tsai W.C."/>
            <person name="Van de Peer Y."/>
            <person name="Liu Z.J."/>
        </authorList>
    </citation>
    <scope>NUCLEOTIDE SEQUENCE</scope>
    <source>
        <strain evidence="2">CP</strain>
    </source>
</reference>
<protein>
    <recommendedName>
        <fullName evidence="4">Secreted protein</fullName>
    </recommendedName>
</protein>
<proteinExistence type="predicted"/>
<reference evidence="2" key="2">
    <citation type="submission" date="2023-06" db="EMBL/GenBank/DDBJ databases">
        <authorList>
            <person name="Ma L."/>
            <person name="Liu K.-W."/>
            <person name="Li Z."/>
            <person name="Hsiao Y.-Y."/>
            <person name="Qi Y."/>
            <person name="Fu T."/>
            <person name="Tang G."/>
            <person name="Zhang D."/>
            <person name="Sun W.-H."/>
            <person name="Liu D.-K."/>
            <person name="Li Y."/>
            <person name="Chen G.-Z."/>
            <person name="Liu X.-D."/>
            <person name="Liao X.-Y."/>
            <person name="Jiang Y.-T."/>
            <person name="Yu X."/>
            <person name="Hao Y."/>
            <person name="Huang J."/>
            <person name="Zhao X.-W."/>
            <person name="Ke S."/>
            <person name="Chen Y.-Y."/>
            <person name="Wu W.-L."/>
            <person name="Hsu J.-L."/>
            <person name="Lin Y.-F."/>
            <person name="Huang M.-D."/>
            <person name="Li C.-Y."/>
            <person name="Huang L."/>
            <person name="Wang Z.-W."/>
            <person name="Zhao X."/>
            <person name="Zhong W.-Y."/>
            <person name="Peng D.-H."/>
            <person name="Ahmad S."/>
            <person name="Lan S."/>
            <person name="Zhang J.-S."/>
            <person name="Tsai W.-C."/>
            <person name="Van De Peer Y."/>
            <person name="Liu Z.-J."/>
        </authorList>
    </citation>
    <scope>NUCLEOTIDE SEQUENCE</scope>
    <source>
        <strain evidence="2">CP</strain>
        <tissue evidence="2">Leaves</tissue>
    </source>
</reference>
<evidence type="ECO:0000313" key="3">
    <source>
        <dbReference type="Proteomes" id="UP001180020"/>
    </source>
</evidence>
<evidence type="ECO:0008006" key="4">
    <source>
        <dbReference type="Google" id="ProtNLM"/>
    </source>
</evidence>
<dbReference type="InterPro" id="IPR036909">
    <property type="entry name" value="Cyt_c-like_dom_sf"/>
</dbReference>
<feature type="signal peptide" evidence="1">
    <location>
        <begin position="1"/>
        <end position="26"/>
    </location>
</feature>
<dbReference type="PRINTS" id="PR00604">
    <property type="entry name" value="CYTCHRMECIAB"/>
</dbReference>
<keyword evidence="3" id="KW-1185">Reference proteome</keyword>
<evidence type="ECO:0000313" key="2">
    <source>
        <dbReference type="EMBL" id="KAK1295644.1"/>
    </source>
</evidence>
<dbReference type="PANTHER" id="PTHR11961">
    <property type="entry name" value="CYTOCHROME C"/>
    <property type="match status" value="1"/>
</dbReference>